<feature type="compositionally biased region" description="Low complexity" evidence="3">
    <location>
        <begin position="56"/>
        <end position="68"/>
    </location>
</feature>
<feature type="region of interest" description="Disordered" evidence="3">
    <location>
        <begin position="56"/>
        <end position="81"/>
    </location>
</feature>
<feature type="signal peptide" evidence="4">
    <location>
        <begin position="1"/>
        <end position="26"/>
    </location>
</feature>
<dbReference type="GO" id="GO:0005794">
    <property type="term" value="C:Golgi apparatus"/>
    <property type="evidence" value="ECO:0007669"/>
    <property type="project" value="TreeGrafter"/>
</dbReference>
<dbReference type="PANTHER" id="PTHR12630:SF6">
    <property type="entry name" value="N-ACETYLGLUCOSAMINE-1-PHOSPHOTRANSFERASE SUBUNIT GAMMA"/>
    <property type="match status" value="1"/>
</dbReference>
<feature type="domain" description="MRH" evidence="5">
    <location>
        <begin position="91"/>
        <end position="202"/>
    </location>
</feature>
<evidence type="ECO:0000259" key="5">
    <source>
        <dbReference type="PROSITE" id="PS51914"/>
    </source>
</evidence>
<dbReference type="OrthoDB" id="28322at2759"/>
<dbReference type="Pfam" id="PF13015">
    <property type="entry name" value="PRKCSH_1"/>
    <property type="match status" value="1"/>
</dbReference>
<keyword evidence="1 4" id="KW-0732">Signal</keyword>
<feature type="chain" id="PRO_5012356892" description="MRH domain-containing protein" evidence="4">
    <location>
        <begin position="27"/>
        <end position="321"/>
    </location>
</feature>
<dbReference type="InterPro" id="IPR009011">
    <property type="entry name" value="Man6P_isomerase_rcpt-bd_dom_sf"/>
</dbReference>
<evidence type="ECO:0000313" key="7">
    <source>
        <dbReference type="Proteomes" id="UP000215902"/>
    </source>
</evidence>
<evidence type="ECO:0000256" key="1">
    <source>
        <dbReference type="ARBA" id="ARBA00022729"/>
    </source>
</evidence>
<keyword evidence="2" id="KW-1015">Disulfide bond</keyword>
<dbReference type="PANTHER" id="PTHR12630">
    <property type="entry name" value="N-LINKED OLIGOSACCHARIDE PROCESSING"/>
    <property type="match status" value="1"/>
</dbReference>
<dbReference type="InterPro" id="IPR036607">
    <property type="entry name" value="PRKCSH"/>
</dbReference>
<protein>
    <recommendedName>
        <fullName evidence="5">MRH domain-containing protein</fullName>
    </recommendedName>
</protein>
<dbReference type="PROSITE" id="PS51914">
    <property type="entry name" value="MRH"/>
    <property type="match status" value="1"/>
</dbReference>
<dbReference type="SUPFAM" id="SSF50911">
    <property type="entry name" value="Mannose 6-phosphate receptor domain"/>
    <property type="match status" value="1"/>
</dbReference>
<dbReference type="Proteomes" id="UP000215902">
    <property type="component" value="Unassembled WGS sequence"/>
</dbReference>
<dbReference type="EMBL" id="NIVC01000166">
    <property type="protein sequence ID" value="PAA89066.1"/>
    <property type="molecule type" value="Genomic_DNA"/>
</dbReference>
<dbReference type="AlphaFoldDB" id="A0A267GSR4"/>
<evidence type="ECO:0000313" key="6">
    <source>
        <dbReference type="EMBL" id="PAA89066.1"/>
    </source>
</evidence>
<dbReference type="InterPro" id="IPR044865">
    <property type="entry name" value="MRH_dom"/>
</dbReference>
<name>A0A267GSR4_9PLAT</name>
<evidence type="ECO:0000256" key="4">
    <source>
        <dbReference type="SAM" id="SignalP"/>
    </source>
</evidence>
<evidence type="ECO:0000256" key="2">
    <source>
        <dbReference type="ARBA" id="ARBA00023157"/>
    </source>
</evidence>
<comment type="caution">
    <text evidence="6">The sequence shown here is derived from an EMBL/GenBank/DDBJ whole genome shotgun (WGS) entry which is preliminary data.</text>
</comment>
<proteinExistence type="predicted"/>
<dbReference type="Gene3D" id="2.70.130.10">
    <property type="entry name" value="Mannose-6-phosphate receptor binding domain"/>
    <property type="match status" value="1"/>
</dbReference>
<gene>
    <name evidence="6" type="ORF">BOX15_Mlig030041g2</name>
</gene>
<reference evidence="6 7" key="1">
    <citation type="submission" date="2017-06" db="EMBL/GenBank/DDBJ databases">
        <title>A platform for efficient transgenesis in Macrostomum lignano, a flatworm model organism for stem cell research.</title>
        <authorList>
            <person name="Berezikov E."/>
        </authorList>
    </citation>
    <scope>NUCLEOTIDE SEQUENCE [LARGE SCALE GENOMIC DNA]</scope>
    <source>
        <strain evidence="6">DV1</strain>
        <tissue evidence="6">Whole organism</tissue>
    </source>
</reference>
<sequence length="321" mass="35650">MIKFVLCTTVMVVNFVLHCITSSAFAMVPMQLHNELAAANHQVPIKVLDSPHNYFQQQQQQQQQQRPQQPKKPVTAKPPSGPARLISGLFGRCYSTQVGAQYEYTLCPFDNATQRDVVYRALDGFHGVIGVWDGWLVDHSGANESRLVAMAMPNGVPCGHGRDSRRTLVELACSRATRLASVVESPVCQYKMLLETPLACQSVTGSKSMQVYPSLTERQRSVWDALYTMRHRGLLNASSYELLLDNLLFRVGLLSDTRKFPKQVKSSATPAYSTELVVSAAFTEASVEANTKSPSELASLVEQMKALQQLYARQNNGRQQP</sequence>
<dbReference type="STRING" id="282301.A0A267GSR4"/>
<organism evidence="6 7">
    <name type="scientific">Macrostomum lignano</name>
    <dbReference type="NCBI Taxonomy" id="282301"/>
    <lineage>
        <taxon>Eukaryota</taxon>
        <taxon>Metazoa</taxon>
        <taxon>Spiralia</taxon>
        <taxon>Lophotrochozoa</taxon>
        <taxon>Platyhelminthes</taxon>
        <taxon>Rhabditophora</taxon>
        <taxon>Macrostomorpha</taxon>
        <taxon>Macrostomida</taxon>
        <taxon>Macrostomidae</taxon>
        <taxon>Macrostomum</taxon>
    </lineage>
</organism>
<keyword evidence="7" id="KW-1185">Reference proteome</keyword>
<evidence type="ECO:0000256" key="3">
    <source>
        <dbReference type="SAM" id="MobiDB-lite"/>
    </source>
</evidence>
<accession>A0A267GSR4</accession>
<dbReference type="InterPro" id="IPR039794">
    <property type="entry name" value="Gtb1-like"/>
</dbReference>